<reference evidence="3" key="1">
    <citation type="submission" date="2018-05" db="EMBL/GenBank/DDBJ databases">
        <authorList>
            <person name="Lanie J.A."/>
            <person name="Ng W.-L."/>
            <person name="Kazmierczak K.M."/>
            <person name="Andrzejewski T.M."/>
            <person name="Davidsen T.M."/>
            <person name="Wayne K.J."/>
            <person name="Tettelin H."/>
            <person name="Glass J.I."/>
            <person name="Rusch D."/>
            <person name="Podicherti R."/>
            <person name="Tsui H.-C.T."/>
            <person name="Winkler M.E."/>
        </authorList>
    </citation>
    <scope>NUCLEOTIDE SEQUENCE</scope>
</reference>
<feature type="domain" description="Proline dehydrogenase" evidence="2">
    <location>
        <begin position="36"/>
        <end position="232"/>
    </location>
</feature>
<gene>
    <name evidence="3" type="ORF">METZ01_LOCUS343306</name>
</gene>
<accession>A0A382QZX3</accession>
<name>A0A382QZX3_9ZZZZ</name>
<protein>
    <recommendedName>
        <fullName evidence="2">Proline dehydrogenase domain-containing protein</fullName>
    </recommendedName>
</protein>
<sequence length="237" mass="26905">MKLFNSLLTATVPFLPKWMVRPFALPYVAGDTIDEALETAESVIRQGFSVTMDILGEHTPDIKFSHKITDDYCSLYNLITQKNLDCTISLKLTHLGLDISKELAVDNLNKIIESARAGNLGLTIDMENSFYISQTLNMYKTALMSYENTGTVLQAYLHRSMDDLKQIMSPKLRLRICKGIYLEDEKIAFQNGKQINQNYIALCQTLLEGDGFAEIATHDTELIHHLDQWISENHIPM</sequence>
<evidence type="ECO:0000256" key="1">
    <source>
        <dbReference type="ARBA" id="ARBA00023002"/>
    </source>
</evidence>
<dbReference type="Pfam" id="PF01619">
    <property type="entry name" value="Pro_dh"/>
    <property type="match status" value="1"/>
</dbReference>
<evidence type="ECO:0000259" key="2">
    <source>
        <dbReference type="Pfam" id="PF01619"/>
    </source>
</evidence>
<feature type="non-terminal residue" evidence="3">
    <location>
        <position position="237"/>
    </location>
</feature>
<dbReference type="Gene3D" id="3.20.20.220">
    <property type="match status" value="1"/>
</dbReference>
<dbReference type="EMBL" id="UINC01117781">
    <property type="protein sequence ID" value="SVC90452.1"/>
    <property type="molecule type" value="Genomic_DNA"/>
</dbReference>
<dbReference type="InterPro" id="IPR002872">
    <property type="entry name" value="Proline_DH_dom"/>
</dbReference>
<dbReference type="InterPro" id="IPR029041">
    <property type="entry name" value="FAD-linked_oxidoreductase-like"/>
</dbReference>
<organism evidence="3">
    <name type="scientific">marine metagenome</name>
    <dbReference type="NCBI Taxonomy" id="408172"/>
    <lineage>
        <taxon>unclassified sequences</taxon>
        <taxon>metagenomes</taxon>
        <taxon>ecological metagenomes</taxon>
    </lineage>
</organism>
<dbReference type="SUPFAM" id="SSF51730">
    <property type="entry name" value="FAD-linked oxidoreductase"/>
    <property type="match status" value="1"/>
</dbReference>
<dbReference type="GO" id="GO:0016491">
    <property type="term" value="F:oxidoreductase activity"/>
    <property type="evidence" value="ECO:0007669"/>
    <property type="project" value="UniProtKB-KW"/>
</dbReference>
<evidence type="ECO:0000313" key="3">
    <source>
        <dbReference type="EMBL" id="SVC90452.1"/>
    </source>
</evidence>
<dbReference type="AlphaFoldDB" id="A0A382QZX3"/>
<proteinExistence type="predicted"/>
<keyword evidence="1" id="KW-0560">Oxidoreductase</keyword>